<evidence type="ECO:0000256" key="1">
    <source>
        <dbReference type="SAM" id="MobiDB-lite"/>
    </source>
</evidence>
<dbReference type="Gene3D" id="3.40.50.300">
    <property type="entry name" value="P-loop containing nucleotide triphosphate hydrolases"/>
    <property type="match status" value="1"/>
</dbReference>
<feature type="compositionally biased region" description="Low complexity" evidence="1">
    <location>
        <begin position="119"/>
        <end position="128"/>
    </location>
</feature>
<dbReference type="InterPro" id="IPR027417">
    <property type="entry name" value="P-loop_NTPase"/>
</dbReference>
<gene>
    <name evidence="3" type="ORF">DPM13_12780</name>
</gene>
<keyword evidence="4" id="KW-1185">Reference proteome</keyword>
<proteinExistence type="predicted"/>
<reference evidence="3 4" key="1">
    <citation type="submission" date="2018-06" db="EMBL/GenBank/DDBJ databases">
        <title>Complete genome sequence of Paracoccus mutanolyticus strain RSP-02 isolated from cellulosic waste.</title>
        <authorList>
            <person name="Amrutha R.N."/>
            <person name="Shrivastav A."/>
            <person name="Buddana S.K."/>
            <person name="Deshpande U."/>
            <person name="Prakasham R.S."/>
        </authorList>
    </citation>
    <scope>NUCLEOTIDE SEQUENCE [LARGE SCALE GENOMIC DNA]</scope>
    <source>
        <strain evidence="3 4">RSP-02</strain>
    </source>
</reference>
<evidence type="ECO:0000313" key="4">
    <source>
        <dbReference type="Proteomes" id="UP000249922"/>
    </source>
</evidence>
<name>A0ABM6WSK6_9RHOB</name>
<feature type="compositionally biased region" description="Basic residues" evidence="1">
    <location>
        <begin position="105"/>
        <end position="118"/>
    </location>
</feature>
<evidence type="ECO:0000313" key="3">
    <source>
        <dbReference type="EMBL" id="AWX93656.1"/>
    </source>
</evidence>
<evidence type="ECO:0000259" key="2">
    <source>
        <dbReference type="Pfam" id="PF02492"/>
    </source>
</evidence>
<dbReference type="SUPFAM" id="SSF52540">
    <property type="entry name" value="P-loop containing nucleoside triphosphate hydrolases"/>
    <property type="match status" value="1"/>
</dbReference>
<sequence>MAEQLPVFLLTGFLGAGKTTLLNRHPGPPFRHALVINEFGGFAVDQRLVAGRSADTILPAPAASAAHGSGLLDLERALACRNRAAGWHFGPRSCHRAFDRLGRAHRWPGRSRSRHGGKPRAAGRPPARAVVAKPARWCRCNTHGTSPTSSDARHFDAWAPCCAAEPASQPACDARQQFHAGLGSASMRPRFAALAAEPDLAAVRSRTIGLASSPDPAFRCNHRSASAVYPQAQG</sequence>
<accession>A0ABM6WSK6</accession>
<feature type="region of interest" description="Disordered" evidence="1">
    <location>
        <begin position="105"/>
        <end position="128"/>
    </location>
</feature>
<feature type="domain" description="CobW/HypB/UreG nucleotide-binding" evidence="2">
    <location>
        <begin position="6"/>
        <end position="54"/>
    </location>
</feature>
<dbReference type="InterPro" id="IPR003495">
    <property type="entry name" value="CobW/HypB/UreG_nucleotide-bd"/>
</dbReference>
<dbReference type="Pfam" id="PF02492">
    <property type="entry name" value="cobW"/>
    <property type="match status" value="1"/>
</dbReference>
<dbReference type="Proteomes" id="UP000249922">
    <property type="component" value="Chromosome"/>
</dbReference>
<dbReference type="EMBL" id="CP030239">
    <property type="protein sequence ID" value="AWX93656.1"/>
    <property type="molecule type" value="Genomic_DNA"/>
</dbReference>
<protein>
    <recommendedName>
        <fullName evidence="2">CobW/HypB/UreG nucleotide-binding domain-containing protein</fullName>
    </recommendedName>
</protein>
<organism evidence="3 4">
    <name type="scientific">Paracoccus mutanolyticus</name>
    <dbReference type="NCBI Taxonomy" id="1499308"/>
    <lineage>
        <taxon>Bacteria</taxon>
        <taxon>Pseudomonadati</taxon>
        <taxon>Pseudomonadota</taxon>
        <taxon>Alphaproteobacteria</taxon>
        <taxon>Rhodobacterales</taxon>
        <taxon>Paracoccaceae</taxon>
        <taxon>Paracoccus</taxon>
    </lineage>
</organism>